<feature type="domain" description="Zn(2)-C6 fungal-type" evidence="8">
    <location>
        <begin position="20"/>
        <end position="50"/>
    </location>
</feature>
<keyword evidence="5" id="KW-0804">Transcription</keyword>
<evidence type="ECO:0000256" key="7">
    <source>
        <dbReference type="SAM" id="MobiDB-lite"/>
    </source>
</evidence>
<dbReference type="Gene3D" id="4.10.240.10">
    <property type="entry name" value="Zn(2)-C6 fungal-type DNA-binding domain"/>
    <property type="match status" value="1"/>
</dbReference>
<name>A0A9P9F8C5_9HYPO</name>
<evidence type="ECO:0000313" key="9">
    <source>
        <dbReference type="EMBL" id="KAH7156044.1"/>
    </source>
</evidence>
<dbReference type="Proteomes" id="UP000738349">
    <property type="component" value="Unassembled WGS sequence"/>
</dbReference>
<dbReference type="GO" id="GO:0000981">
    <property type="term" value="F:DNA-binding transcription factor activity, RNA polymerase II-specific"/>
    <property type="evidence" value="ECO:0007669"/>
    <property type="project" value="InterPro"/>
</dbReference>
<keyword evidence="10" id="KW-1185">Reference proteome</keyword>
<keyword evidence="3" id="KW-0805">Transcription regulation</keyword>
<dbReference type="InterPro" id="IPR036864">
    <property type="entry name" value="Zn2-C6_fun-type_DNA-bd_sf"/>
</dbReference>
<evidence type="ECO:0000256" key="3">
    <source>
        <dbReference type="ARBA" id="ARBA00023015"/>
    </source>
</evidence>
<gene>
    <name evidence="9" type="ORF">EDB81DRAFT_684244</name>
</gene>
<keyword evidence="6" id="KW-0539">Nucleus</keyword>
<dbReference type="CDD" id="cd00067">
    <property type="entry name" value="GAL4"/>
    <property type="match status" value="1"/>
</dbReference>
<dbReference type="OrthoDB" id="39175at2759"/>
<keyword evidence="1" id="KW-0479">Metal-binding</keyword>
<evidence type="ECO:0000256" key="2">
    <source>
        <dbReference type="ARBA" id="ARBA00022833"/>
    </source>
</evidence>
<proteinExistence type="predicted"/>
<dbReference type="PANTHER" id="PTHR36206:SF13">
    <property type="entry name" value="TRANSCRIPTIONAL REGULATORY PROTEIN MOC3"/>
    <property type="match status" value="1"/>
</dbReference>
<dbReference type="SUPFAM" id="SSF57701">
    <property type="entry name" value="Zn2/Cys6 DNA-binding domain"/>
    <property type="match status" value="1"/>
</dbReference>
<evidence type="ECO:0000256" key="6">
    <source>
        <dbReference type="ARBA" id="ARBA00023242"/>
    </source>
</evidence>
<sequence length="593" mass="66606">MYGPAPPRRKKTGITRSRAGCMSCRLRHKKCDEKKPVCTSCVRLGQPCQQTPSKLAFRTVTFASGTSLSSTEPSMQAPAIWSQGRDPNSATPTARTPKSYNYLSMKKIRDSGQTRFYYDMWEKHCLPALHPALRRLGKQDALPSVLRDAVLALSACQMSRMMPRKKPFDPRGIPGLSFRPDPDHQTVSQEIYGSALSSLASWTNIDHSKGFNVILTAMILLAHVELLMGDFGQFGSHSMGVDRLLTSFTKSTIRPNRPGCELIANWTQARAHNWWLRFHFGTSKFHRDSEPLACPPWLMSVLEEADDSRAVIMTTLCECCRLNSAIFLRQWDMDDVASRHDPVEQISSFHEPGLAISRVEEASLSASSALADQREILDRWHNRLPLSELPIEAFMEAPSSASLVDGTSVDVQPLRFTSHYAAMNYAYYVMSRLLLCAAHAQDFEPHPLDSQEATRQGANYWAFLLMRIAANLDWGECTKLNTFIIGLSGLFLSCAIHSSDNKISLWMQDWLEQRYTTTVLEEGSFPVLQVLQVLRAVLRERREGRVVKAVFTSIEDEGGTGKYGSYNSQHIDSLLVYGYDNATGQKFSHHIAL</sequence>
<evidence type="ECO:0000256" key="5">
    <source>
        <dbReference type="ARBA" id="ARBA00023163"/>
    </source>
</evidence>
<keyword evidence="2" id="KW-0862">Zinc</keyword>
<evidence type="ECO:0000256" key="1">
    <source>
        <dbReference type="ARBA" id="ARBA00022723"/>
    </source>
</evidence>
<dbReference type="AlphaFoldDB" id="A0A9P9F8C5"/>
<evidence type="ECO:0000313" key="10">
    <source>
        <dbReference type="Proteomes" id="UP000738349"/>
    </source>
</evidence>
<evidence type="ECO:0000259" key="8">
    <source>
        <dbReference type="PROSITE" id="PS50048"/>
    </source>
</evidence>
<dbReference type="EMBL" id="JAGMUV010000005">
    <property type="protein sequence ID" value="KAH7156044.1"/>
    <property type="molecule type" value="Genomic_DNA"/>
</dbReference>
<feature type="region of interest" description="Disordered" evidence="7">
    <location>
        <begin position="68"/>
        <end position="96"/>
    </location>
</feature>
<dbReference type="InterPro" id="IPR001138">
    <property type="entry name" value="Zn2Cys6_DnaBD"/>
</dbReference>
<dbReference type="PROSITE" id="PS50048">
    <property type="entry name" value="ZN2_CY6_FUNGAL_2"/>
    <property type="match status" value="1"/>
</dbReference>
<dbReference type="PANTHER" id="PTHR36206">
    <property type="entry name" value="ASPERCRYPTIN BIOSYNTHESIS CLUSTER-SPECIFIC TRANSCRIPTION REGULATOR ATNN-RELATED"/>
    <property type="match status" value="1"/>
</dbReference>
<reference evidence="9" key="1">
    <citation type="journal article" date="2021" name="Nat. Commun.">
        <title>Genetic determinants of endophytism in the Arabidopsis root mycobiome.</title>
        <authorList>
            <person name="Mesny F."/>
            <person name="Miyauchi S."/>
            <person name="Thiergart T."/>
            <person name="Pickel B."/>
            <person name="Atanasova L."/>
            <person name="Karlsson M."/>
            <person name="Huettel B."/>
            <person name="Barry K.W."/>
            <person name="Haridas S."/>
            <person name="Chen C."/>
            <person name="Bauer D."/>
            <person name="Andreopoulos W."/>
            <person name="Pangilinan J."/>
            <person name="LaButti K."/>
            <person name="Riley R."/>
            <person name="Lipzen A."/>
            <person name="Clum A."/>
            <person name="Drula E."/>
            <person name="Henrissat B."/>
            <person name="Kohler A."/>
            <person name="Grigoriev I.V."/>
            <person name="Martin F.M."/>
            <person name="Hacquard S."/>
        </authorList>
    </citation>
    <scope>NUCLEOTIDE SEQUENCE</scope>
    <source>
        <strain evidence="9">MPI-CAGE-AT-0147</strain>
    </source>
</reference>
<dbReference type="SMART" id="SM00066">
    <property type="entry name" value="GAL4"/>
    <property type="match status" value="1"/>
</dbReference>
<accession>A0A9P9F8C5</accession>
<dbReference type="Pfam" id="PF00172">
    <property type="entry name" value="Zn_clus"/>
    <property type="match status" value="1"/>
</dbReference>
<dbReference type="GO" id="GO:0008270">
    <property type="term" value="F:zinc ion binding"/>
    <property type="evidence" value="ECO:0007669"/>
    <property type="project" value="InterPro"/>
</dbReference>
<dbReference type="GO" id="GO:0003677">
    <property type="term" value="F:DNA binding"/>
    <property type="evidence" value="ECO:0007669"/>
    <property type="project" value="UniProtKB-KW"/>
</dbReference>
<feature type="compositionally biased region" description="Polar residues" evidence="7">
    <location>
        <begin position="85"/>
        <end position="96"/>
    </location>
</feature>
<comment type="caution">
    <text evidence="9">The sequence shown here is derived from an EMBL/GenBank/DDBJ whole genome shotgun (WGS) entry which is preliminary data.</text>
</comment>
<keyword evidence="4" id="KW-0238">DNA-binding</keyword>
<dbReference type="PROSITE" id="PS00463">
    <property type="entry name" value="ZN2_CY6_FUNGAL_1"/>
    <property type="match status" value="1"/>
</dbReference>
<evidence type="ECO:0000256" key="4">
    <source>
        <dbReference type="ARBA" id="ARBA00023125"/>
    </source>
</evidence>
<protein>
    <recommendedName>
        <fullName evidence="8">Zn(2)-C6 fungal-type domain-containing protein</fullName>
    </recommendedName>
</protein>
<organism evidence="9 10">
    <name type="scientific">Dactylonectria macrodidyma</name>
    <dbReference type="NCBI Taxonomy" id="307937"/>
    <lineage>
        <taxon>Eukaryota</taxon>
        <taxon>Fungi</taxon>
        <taxon>Dikarya</taxon>
        <taxon>Ascomycota</taxon>
        <taxon>Pezizomycotina</taxon>
        <taxon>Sordariomycetes</taxon>
        <taxon>Hypocreomycetidae</taxon>
        <taxon>Hypocreales</taxon>
        <taxon>Nectriaceae</taxon>
        <taxon>Dactylonectria</taxon>
    </lineage>
</organism>
<dbReference type="InterPro" id="IPR052360">
    <property type="entry name" value="Transcr_Regulatory_Proteins"/>
</dbReference>